<evidence type="ECO:0000313" key="2">
    <source>
        <dbReference type="Proteomes" id="UP000596660"/>
    </source>
</evidence>
<protein>
    <submittedName>
        <fullName evidence="1">Uncharacterized protein</fullName>
    </submittedName>
</protein>
<dbReference type="AlphaFoldDB" id="A0A803N7N2"/>
<dbReference type="EnsemblPlants" id="AUR62041786-RA">
    <property type="protein sequence ID" value="AUR62041786-RA:cds"/>
    <property type="gene ID" value="AUR62041786"/>
</dbReference>
<dbReference type="Proteomes" id="UP000596660">
    <property type="component" value="Unplaced"/>
</dbReference>
<reference evidence="1" key="1">
    <citation type="journal article" date="2017" name="Nature">
        <title>The genome of Chenopodium quinoa.</title>
        <authorList>
            <person name="Jarvis D.E."/>
            <person name="Ho Y.S."/>
            <person name="Lightfoot D.J."/>
            <person name="Schmoeckel S.M."/>
            <person name="Li B."/>
            <person name="Borm T.J.A."/>
            <person name="Ohyanagi H."/>
            <person name="Mineta K."/>
            <person name="Michell C.T."/>
            <person name="Saber N."/>
            <person name="Kharbatia N.M."/>
            <person name="Rupper R.R."/>
            <person name="Sharp A.R."/>
            <person name="Dally N."/>
            <person name="Boughton B.A."/>
            <person name="Woo Y.H."/>
            <person name="Gao G."/>
            <person name="Schijlen E.G.W.M."/>
            <person name="Guo X."/>
            <person name="Momin A.A."/>
            <person name="Negrao S."/>
            <person name="Al-Babili S."/>
            <person name="Gehring C."/>
            <person name="Roessner U."/>
            <person name="Jung C."/>
            <person name="Murphy K."/>
            <person name="Arold S.T."/>
            <person name="Gojobori T."/>
            <person name="van der Linden C.G."/>
            <person name="van Loo E.N."/>
            <person name="Jellen E.N."/>
            <person name="Maughan P.J."/>
            <person name="Tester M."/>
        </authorList>
    </citation>
    <scope>NUCLEOTIDE SEQUENCE [LARGE SCALE GENOMIC DNA]</scope>
    <source>
        <strain evidence="1">cv. PI 614886</strain>
    </source>
</reference>
<organism evidence="1 2">
    <name type="scientific">Chenopodium quinoa</name>
    <name type="common">Quinoa</name>
    <dbReference type="NCBI Taxonomy" id="63459"/>
    <lineage>
        <taxon>Eukaryota</taxon>
        <taxon>Viridiplantae</taxon>
        <taxon>Streptophyta</taxon>
        <taxon>Embryophyta</taxon>
        <taxon>Tracheophyta</taxon>
        <taxon>Spermatophyta</taxon>
        <taxon>Magnoliopsida</taxon>
        <taxon>eudicotyledons</taxon>
        <taxon>Gunneridae</taxon>
        <taxon>Pentapetalae</taxon>
        <taxon>Caryophyllales</taxon>
        <taxon>Chenopodiaceae</taxon>
        <taxon>Chenopodioideae</taxon>
        <taxon>Atripliceae</taxon>
        <taxon>Chenopodium</taxon>
    </lineage>
</organism>
<dbReference type="Gramene" id="AUR62041786-RA">
    <property type="protein sequence ID" value="AUR62041786-RA:cds"/>
    <property type="gene ID" value="AUR62041786"/>
</dbReference>
<evidence type="ECO:0000313" key="1">
    <source>
        <dbReference type="EnsemblPlants" id="AUR62041786-RA:cds"/>
    </source>
</evidence>
<accession>A0A803N7N2</accession>
<reference evidence="1" key="2">
    <citation type="submission" date="2021-03" db="UniProtKB">
        <authorList>
            <consortium name="EnsemblPlants"/>
        </authorList>
    </citation>
    <scope>IDENTIFICATION</scope>
</reference>
<name>A0A803N7N2_CHEQI</name>
<proteinExistence type="predicted"/>
<keyword evidence="2" id="KW-1185">Reference proteome</keyword>
<sequence>MEWCMNAYNPEAILQRIKAYVGFLNEAEPEKLLHIFSAEPELEIEDPLPIKYKSMAERTLKELGVPRT</sequence>